<dbReference type="Gramene" id="PGSC0003DMT400019873">
    <property type="protein sequence ID" value="PGSC0003DMT400019873"/>
    <property type="gene ID" value="PGSC0003DMG400007688"/>
</dbReference>
<reference evidence="2" key="1">
    <citation type="journal article" date="2011" name="Nature">
        <title>Genome sequence and analysis of the tuber crop potato.</title>
        <authorList>
            <consortium name="The Potato Genome Sequencing Consortium"/>
        </authorList>
    </citation>
    <scope>NUCLEOTIDE SEQUENCE [LARGE SCALE GENOMIC DNA]</scope>
    <source>
        <strain evidence="2">cv. DM1-3 516 R44</strain>
    </source>
</reference>
<keyword evidence="2" id="KW-1185">Reference proteome</keyword>
<reference evidence="1" key="2">
    <citation type="submission" date="2015-06" db="UniProtKB">
        <authorList>
            <consortium name="EnsemblPlants"/>
        </authorList>
    </citation>
    <scope>IDENTIFICATION</scope>
    <source>
        <strain evidence="1">DM1-3 516 R44</strain>
    </source>
</reference>
<name>M1ACQ9_SOLTU</name>
<dbReference type="AlphaFoldDB" id="M1ACQ9"/>
<sequence length="233" mass="27425">MFECAEEHKIFIKLLDKFDVIQLEIQVELEEIESQQGESYGEKEIVSEYWYIGRIQLLKIEESIRDEITYLAPYLIEKRVKLTQEIDQFVSDIHDLEAPLNKKIEASEAQLPIVVDYDQLVEQKEEFQPFNYILFLNIDVEKEDKSENVVNNAALELRELESHSKHFSIKSELMDECIDEEQGPYILKCKMRHILLGSFIFIPPPLERSKKIDAKLGILEKFEYPKFGAKEHV</sequence>
<dbReference type="EnsemblPlants" id="PGSC0003DMT400019873">
    <property type="protein sequence ID" value="PGSC0003DMT400019873"/>
    <property type="gene ID" value="PGSC0003DMG400007688"/>
</dbReference>
<evidence type="ECO:0000313" key="2">
    <source>
        <dbReference type="Proteomes" id="UP000011115"/>
    </source>
</evidence>
<protein>
    <submittedName>
        <fullName evidence="1">Uncharacterized protein</fullName>
    </submittedName>
</protein>
<evidence type="ECO:0000313" key="1">
    <source>
        <dbReference type="EnsemblPlants" id="PGSC0003DMT400019873"/>
    </source>
</evidence>
<dbReference type="PaxDb" id="4113-PGSC0003DMT400019873"/>
<dbReference type="eggNOG" id="ENOG502R5NA">
    <property type="taxonomic scope" value="Eukaryota"/>
</dbReference>
<proteinExistence type="predicted"/>
<dbReference type="Proteomes" id="UP000011115">
    <property type="component" value="Unassembled WGS sequence"/>
</dbReference>
<accession>M1ACQ9</accession>
<dbReference type="InParanoid" id="M1ACQ9"/>
<dbReference type="HOGENOM" id="CLU_072450_0_0_1"/>
<organism evidence="1 2">
    <name type="scientific">Solanum tuberosum</name>
    <name type="common">Potato</name>
    <dbReference type="NCBI Taxonomy" id="4113"/>
    <lineage>
        <taxon>Eukaryota</taxon>
        <taxon>Viridiplantae</taxon>
        <taxon>Streptophyta</taxon>
        <taxon>Embryophyta</taxon>
        <taxon>Tracheophyta</taxon>
        <taxon>Spermatophyta</taxon>
        <taxon>Magnoliopsida</taxon>
        <taxon>eudicotyledons</taxon>
        <taxon>Gunneridae</taxon>
        <taxon>Pentapetalae</taxon>
        <taxon>asterids</taxon>
        <taxon>lamiids</taxon>
        <taxon>Solanales</taxon>
        <taxon>Solanaceae</taxon>
        <taxon>Solanoideae</taxon>
        <taxon>Solaneae</taxon>
        <taxon>Solanum</taxon>
    </lineage>
</organism>